<keyword evidence="6" id="KW-1185">Reference proteome</keyword>
<dbReference type="EMBL" id="JAEFBK010000010">
    <property type="protein sequence ID" value="KAG7559182.1"/>
    <property type="molecule type" value="Genomic_DNA"/>
</dbReference>
<evidence type="ECO:0000256" key="2">
    <source>
        <dbReference type="ARBA" id="ARBA00023002"/>
    </source>
</evidence>
<dbReference type="Pfam" id="PF01565">
    <property type="entry name" value="FAD_binding_4"/>
    <property type="match status" value="1"/>
</dbReference>
<comment type="similarity">
    <text evidence="1">Belongs to the oxygen-dependent FAD-linked oxidoreductase family.</text>
</comment>
<evidence type="ECO:0000313" key="6">
    <source>
        <dbReference type="Proteomes" id="UP000694240"/>
    </source>
</evidence>
<dbReference type="PANTHER" id="PTHR13878:SF67">
    <property type="entry name" value="L-GULONOLACTONE OXIDASE 5"/>
    <property type="match status" value="1"/>
</dbReference>
<dbReference type="PANTHER" id="PTHR13878">
    <property type="entry name" value="GULONOLACTONE OXIDASE"/>
    <property type="match status" value="1"/>
</dbReference>
<accession>A0A8T1ZIF8</accession>
<feature type="signal peptide" evidence="3">
    <location>
        <begin position="1"/>
        <end position="35"/>
    </location>
</feature>
<comment type="caution">
    <text evidence="5">The sequence shown here is derived from an EMBL/GenBank/DDBJ whole genome shotgun (WGS) entry which is preliminary data.</text>
</comment>
<dbReference type="InterPro" id="IPR016166">
    <property type="entry name" value="FAD-bd_PCMH"/>
</dbReference>
<proteinExistence type="inferred from homology"/>
<feature type="chain" id="PRO_5035777738" evidence="3">
    <location>
        <begin position="36"/>
        <end position="220"/>
    </location>
</feature>
<reference evidence="5 6" key="1">
    <citation type="submission" date="2020-12" db="EMBL/GenBank/DDBJ databases">
        <title>Concerted genomic and epigenomic changes stabilize Arabidopsis allopolyploids.</title>
        <authorList>
            <person name="Chen Z."/>
        </authorList>
    </citation>
    <scope>NUCLEOTIDE SEQUENCE [LARGE SCALE GENOMIC DNA]</scope>
    <source>
        <strain evidence="5">Allo738</strain>
        <tissue evidence="5">Leaf</tissue>
    </source>
</reference>
<organism evidence="5 6">
    <name type="scientific">Arabidopsis thaliana x Arabidopsis arenosa</name>
    <dbReference type="NCBI Taxonomy" id="1240361"/>
    <lineage>
        <taxon>Eukaryota</taxon>
        <taxon>Viridiplantae</taxon>
        <taxon>Streptophyta</taxon>
        <taxon>Embryophyta</taxon>
        <taxon>Tracheophyta</taxon>
        <taxon>Spermatophyta</taxon>
        <taxon>Magnoliopsida</taxon>
        <taxon>eudicotyledons</taxon>
        <taxon>Gunneridae</taxon>
        <taxon>Pentapetalae</taxon>
        <taxon>rosids</taxon>
        <taxon>malvids</taxon>
        <taxon>Brassicales</taxon>
        <taxon>Brassicaceae</taxon>
        <taxon>Camelineae</taxon>
        <taxon>Arabidopsis</taxon>
    </lineage>
</organism>
<evidence type="ECO:0000313" key="5">
    <source>
        <dbReference type="EMBL" id="KAG7559182.1"/>
    </source>
</evidence>
<name>A0A8T1ZIF8_9BRAS</name>
<dbReference type="AlphaFoldDB" id="A0A8T1ZIF8"/>
<dbReference type="InterPro" id="IPR006094">
    <property type="entry name" value="Oxid_FAD_bind_N"/>
</dbReference>
<keyword evidence="3" id="KW-0732">Signal</keyword>
<evidence type="ECO:0000259" key="4">
    <source>
        <dbReference type="PROSITE" id="PS51387"/>
    </source>
</evidence>
<evidence type="ECO:0000256" key="3">
    <source>
        <dbReference type="SAM" id="SignalP"/>
    </source>
</evidence>
<gene>
    <name evidence="5" type="ORF">ISN45_Aa05g007840</name>
</gene>
<dbReference type="Proteomes" id="UP000694240">
    <property type="component" value="Chromosome 10"/>
</dbReference>
<dbReference type="InterPro" id="IPR050432">
    <property type="entry name" value="FAD-linked_Oxidoreductases_BP"/>
</dbReference>
<dbReference type="GO" id="GO:0071949">
    <property type="term" value="F:FAD binding"/>
    <property type="evidence" value="ECO:0007669"/>
    <property type="project" value="InterPro"/>
</dbReference>
<dbReference type="PROSITE" id="PS51387">
    <property type="entry name" value="FAD_PCMH"/>
    <property type="match status" value="1"/>
</dbReference>
<dbReference type="GO" id="GO:0016491">
    <property type="term" value="F:oxidoreductase activity"/>
    <property type="evidence" value="ECO:0007669"/>
    <property type="project" value="UniProtKB-KW"/>
</dbReference>
<protein>
    <submittedName>
        <fullName evidence="5">FAD linked oxidase N-terminal</fullName>
    </submittedName>
</protein>
<sequence>MAFGYSPSNVYQNAAFWRTLLELHCIFTLVYTAFSSPPEDPIKCVLGNMNCTLTSTYGAFPDRSTCRAANVAYPTTEAELVSIVAEATKAGRRMRVTTRYSHSIPKLGCTDGKDGLFISTKFLNHTVRANAKAMTLTVESGVTFRQLIAEAAKVGLALPYAPYWWGLTVGGMMGTGAHGSSLWGKGSTVHDYVTEIRMISPGSMNDGFVKVKSFKRDYNS</sequence>
<evidence type="ECO:0000256" key="1">
    <source>
        <dbReference type="ARBA" id="ARBA00005466"/>
    </source>
</evidence>
<feature type="domain" description="FAD-binding PCMH-type" evidence="4">
    <location>
        <begin position="64"/>
        <end position="220"/>
    </location>
</feature>
<keyword evidence="2" id="KW-0560">Oxidoreductase</keyword>